<dbReference type="InterPro" id="IPR052742">
    <property type="entry name" value="Mito_N-acetyltransferase"/>
</dbReference>
<dbReference type="GO" id="GO:0005634">
    <property type="term" value="C:nucleus"/>
    <property type="evidence" value="ECO:0007669"/>
    <property type="project" value="TreeGrafter"/>
</dbReference>
<keyword evidence="2" id="KW-0808">Transferase</keyword>
<dbReference type="SUPFAM" id="SSF55729">
    <property type="entry name" value="Acyl-CoA N-acyltransferases (Nat)"/>
    <property type="match status" value="1"/>
</dbReference>
<proteinExistence type="predicted"/>
<protein>
    <submittedName>
        <fullName evidence="2">GNAT family acetyltransferase</fullName>
    </submittedName>
</protein>
<dbReference type="PROSITE" id="PS51186">
    <property type="entry name" value="GNAT"/>
    <property type="match status" value="1"/>
</dbReference>
<organism evidence="2 3">
    <name type="scientific">Rhodotorula taiwanensis</name>
    <dbReference type="NCBI Taxonomy" id="741276"/>
    <lineage>
        <taxon>Eukaryota</taxon>
        <taxon>Fungi</taxon>
        <taxon>Dikarya</taxon>
        <taxon>Basidiomycota</taxon>
        <taxon>Pucciniomycotina</taxon>
        <taxon>Microbotryomycetes</taxon>
        <taxon>Sporidiobolales</taxon>
        <taxon>Sporidiobolaceae</taxon>
        <taxon>Rhodotorula</taxon>
    </lineage>
</organism>
<evidence type="ECO:0000313" key="3">
    <source>
        <dbReference type="Proteomes" id="UP000237144"/>
    </source>
</evidence>
<dbReference type="Proteomes" id="UP000237144">
    <property type="component" value="Unassembled WGS sequence"/>
</dbReference>
<dbReference type="InterPro" id="IPR000182">
    <property type="entry name" value="GNAT_dom"/>
</dbReference>
<dbReference type="Pfam" id="PF00583">
    <property type="entry name" value="Acetyltransf_1"/>
    <property type="match status" value="1"/>
</dbReference>
<dbReference type="Gene3D" id="3.40.630.30">
    <property type="match status" value="1"/>
</dbReference>
<comment type="caution">
    <text evidence="2">The sequence shown here is derived from an EMBL/GenBank/DDBJ whole genome shotgun (WGS) entry which is preliminary data.</text>
</comment>
<dbReference type="STRING" id="741276.A0A2S5B3V6"/>
<dbReference type="OrthoDB" id="10264707at2759"/>
<dbReference type="PANTHER" id="PTHR43138:SF1">
    <property type="entry name" value="N-ACETYLTRANSFERASE ACA1"/>
    <property type="match status" value="1"/>
</dbReference>
<accession>A0A2S5B3V6</accession>
<gene>
    <name evidence="2" type="ORF">BMF94_5786</name>
</gene>
<evidence type="ECO:0000313" key="2">
    <source>
        <dbReference type="EMBL" id="POY71473.1"/>
    </source>
</evidence>
<sequence>MSPYSGSIALPTRIGPLRPRSYALPGGKALTVLPLANRSQAPDQLLAFLKDTFNDVVDEGRTYPQMQQLSLDEFAAYFFAADCFLGVLDASAPAGLDNAADGLEREESLTLERVVAGRPYPECVLGMFYVKPNYPGRSSHLCNAGFVVPTVHRGLRIGSTLGRAYLHYGPRLGYRGSVFNLVYVSNEASVRIWDALGFQRAGLIPGAGRLKRKDGTGEDFVDAIVYHKDFVELADRQRQEEKEGDSR</sequence>
<dbReference type="PANTHER" id="PTHR43138">
    <property type="entry name" value="ACETYLTRANSFERASE, GNAT FAMILY"/>
    <property type="match status" value="1"/>
</dbReference>
<dbReference type="GO" id="GO:0016747">
    <property type="term" value="F:acyltransferase activity, transferring groups other than amino-acyl groups"/>
    <property type="evidence" value="ECO:0007669"/>
    <property type="project" value="InterPro"/>
</dbReference>
<dbReference type="EMBL" id="PJQD01000085">
    <property type="protein sequence ID" value="POY71473.1"/>
    <property type="molecule type" value="Genomic_DNA"/>
</dbReference>
<dbReference type="AlphaFoldDB" id="A0A2S5B3V6"/>
<evidence type="ECO:0000259" key="1">
    <source>
        <dbReference type="PROSITE" id="PS51186"/>
    </source>
</evidence>
<feature type="domain" description="N-acetyltransferase" evidence="1">
    <location>
        <begin position="61"/>
        <end position="231"/>
    </location>
</feature>
<reference evidence="2 3" key="1">
    <citation type="journal article" date="2018" name="Front. Microbiol.">
        <title>Prospects for Fungal Bioremediation of Acidic Radioactive Waste Sites: Characterization and Genome Sequence of Rhodotorula taiwanensis MD1149.</title>
        <authorList>
            <person name="Tkavc R."/>
            <person name="Matrosova V.Y."/>
            <person name="Grichenko O.E."/>
            <person name="Gostincar C."/>
            <person name="Volpe R.P."/>
            <person name="Klimenkova P."/>
            <person name="Gaidamakova E.K."/>
            <person name="Zhou C.E."/>
            <person name="Stewart B.J."/>
            <person name="Lyman M.G."/>
            <person name="Malfatti S.A."/>
            <person name="Rubinfeld B."/>
            <person name="Courtot M."/>
            <person name="Singh J."/>
            <person name="Dalgard C.L."/>
            <person name="Hamilton T."/>
            <person name="Frey K.G."/>
            <person name="Gunde-Cimerman N."/>
            <person name="Dugan L."/>
            <person name="Daly M.J."/>
        </authorList>
    </citation>
    <scope>NUCLEOTIDE SEQUENCE [LARGE SCALE GENOMIC DNA]</scope>
    <source>
        <strain evidence="2 3">MD1149</strain>
    </source>
</reference>
<dbReference type="InterPro" id="IPR016181">
    <property type="entry name" value="Acyl_CoA_acyltransferase"/>
</dbReference>
<keyword evidence="3" id="KW-1185">Reference proteome</keyword>
<name>A0A2S5B3V6_9BASI</name>